<dbReference type="Gene3D" id="3.30.40.10">
    <property type="entry name" value="Zinc/RING finger domain, C3HC4 (zinc finger)"/>
    <property type="match status" value="1"/>
</dbReference>
<feature type="domain" description="CCHC-type" evidence="9">
    <location>
        <begin position="425"/>
        <end position="439"/>
    </location>
</feature>
<dbReference type="Gene3D" id="3.10.20.90">
    <property type="entry name" value="Phosphatidylinositol 3-kinase Catalytic Subunit, Chain A, domain 1"/>
    <property type="match status" value="1"/>
</dbReference>
<evidence type="ECO:0000256" key="7">
    <source>
        <dbReference type="SAM" id="MobiDB-lite"/>
    </source>
</evidence>
<feature type="compositionally biased region" description="Basic and acidic residues" evidence="7">
    <location>
        <begin position="709"/>
        <end position="722"/>
    </location>
</feature>
<dbReference type="Proteomes" id="UP001174677">
    <property type="component" value="Chromosome 11"/>
</dbReference>
<dbReference type="SMART" id="SM01180">
    <property type="entry name" value="DWNN"/>
    <property type="match status" value="1"/>
</dbReference>
<feature type="region of interest" description="Disordered" evidence="7">
    <location>
        <begin position="616"/>
        <end position="766"/>
    </location>
</feature>
<feature type="compositionally biased region" description="Basic residues" evidence="7">
    <location>
        <begin position="663"/>
        <end position="683"/>
    </location>
</feature>
<dbReference type="InterPro" id="IPR036875">
    <property type="entry name" value="Znf_CCHC_sf"/>
</dbReference>
<dbReference type="PROSITE" id="PS50089">
    <property type="entry name" value="ZF_RING_2"/>
    <property type="match status" value="1"/>
</dbReference>
<evidence type="ECO:0000259" key="8">
    <source>
        <dbReference type="PROSITE" id="PS50089"/>
    </source>
</evidence>
<dbReference type="SUPFAM" id="SSF57756">
    <property type="entry name" value="Retrovirus zinc finger-like domains"/>
    <property type="match status" value="1"/>
</dbReference>
<dbReference type="Gene3D" id="4.10.60.10">
    <property type="entry name" value="Zinc finger, CCHC-type"/>
    <property type="match status" value="1"/>
</dbReference>
<feature type="domain" description="RING-type" evidence="8">
    <location>
        <begin position="221"/>
        <end position="259"/>
    </location>
</feature>
<evidence type="ECO:0000256" key="3">
    <source>
        <dbReference type="ARBA" id="ARBA00022771"/>
    </source>
</evidence>
<keyword evidence="5" id="KW-0539">Nucleus</keyword>
<keyword evidence="2" id="KW-0479">Metal-binding</keyword>
<keyword evidence="3 6" id="KW-0863">Zinc-finger</keyword>
<dbReference type="InterPro" id="IPR033489">
    <property type="entry name" value="RBBP6"/>
</dbReference>
<dbReference type="InterPro" id="IPR001841">
    <property type="entry name" value="Znf_RING"/>
</dbReference>
<protein>
    <submittedName>
        <fullName evidence="11">Uncharacterized protein</fullName>
    </submittedName>
</protein>
<evidence type="ECO:0000259" key="9">
    <source>
        <dbReference type="PROSITE" id="PS50158"/>
    </source>
</evidence>
<dbReference type="CDD" id="cd16620">
    <property type="entry name" value="vRING-HC-C4C4_RBBP6"/>
    <property type="match status" value="1"/>
</dbReference>
<feature type="compositionally biased region" description="Basic and acidic residues" evidence="7">
    <location>
        <begin position="574"/>
        <end position="591"/>
    </location>
</feature>
<dbReference type="InterPro" id="IPR014891">
    <property type="entry name" value="DWNN_domain"/>
</dbReference>
<keyword evidence="12" id="KW-1185">Reference proteome</keyword>
<organism evidence="11 12">
    <name type="scientific">Hevea brasiliensis</name>
    <name type="common">Para rubber tree</name>
    <name type="synonym">Siphonia brasiliensis</name>
    <dbReference type="NCBI Taxonomy" id="3981"/>
    <lineage>
        <taxon>Eukaryota</taxon>
        <taxon>Viridiplantae</taxon>
        <taxon>Streptophyta</taxon>
        <taxon>Embryophyta</taxon>
        <taxon>Tracheophyta</taxon>
        <taxon>Spermatophyta</taxon>
        <taxon>Magnoliopsida</taxon>
        <taxon>eudicotyledons</taxon>
        <taxon>Gunneridae</taxon>
        <taxon>Pentapetalae</taxon>
        <taxon>rosids</taxon>
        <taxon>fabids</taxon>
        <taxon>Malpighiales</taxon>
        <taxon>Euphorbiaceae</taxon>
        <taxon>Crotonoideae</taxon>
        <taxon>Micrandreae</taxon>
        <taxon>Hevea</taxon>
    </lineage>
</organism>
<dbReference type="EMBL" id="JARPOI010000011">
    <property type="protein sequence ID" value="KAJ9168165.1"/>
    <property type="molecule type" value="Genomic_DNA"/>
</dbReference>
<dbReference type="PANTHER" id="PTHR15439">
    <property type="entry name" value="RETINOBLASTOMA-BINDING PROTEIN 6"/>
    <property type="match status" value="1"/>
</dbReference>
<dbReference type="PROSITE" id="PS00518">
    <property type="entry name" value="ZF_RING_1"/>
    <property type="match status" value="1"/>
</dbReference>
<accession>A0ABQ9LKZ5</accession>
<dbReference type="PROSITE" id="PS50158">
    <property type="entry name" value="ZF_CCHC"/>
    <property type="match status" value="1"/>
</dbReference>
<dbReference type="Pfam" id="PF00098">
    <property type="entry name" value="zf-CCHC"/>
    <property type="match status" value="1"/>
</dbReference>
<evidence type="ECO:0000256" key="2">
    <source>
        <dbReference type="ARBA" id="ARBA00022723"/>
    </source>
</evidence>
<evidence type="ECO:0000256" key="5">
    <source>
        <dbReference type="ARBA" id="ARBA00023242"/>
    </source>
</evidence>
<comment type="subcellular location">
    <subcellularLocation>
        <location evidence="1">Nucleus</location>
    </subcellularLocation>
</comment>
<dbReference type="SMART" id="SM00343">
    <property type="entry name" value="ZnF_C2HC"/>
    <property type="match status" value="1"/>
</dbReference>
<feature type="compositionally biased region" description="Low complexity" evidence="7">
    <location>
        <begin position="699"/>
        <end position="708"/>
    </location>
</feature>
<dbReference type="PROSITE" id="PS51282">
    <property type="entry name" value="DWNN"/>
    <property type="match status" value="1"/>
</dbReference>
<feature type="domain" description="DWNN" evidence="10">
    <location>
        <begin position="3"/>
        <end position="77"/>
    </location>
</feature>
<evidence type="ECO:0000313" key="11">
    <source>
        <dbReference type="EMBL" id="KAJ9168165.1"/>
    </source>
</evidence>
<name>A0ABQ9LKZ5_HEVBR</name>
<dbReference type="SUPFAM" id="SSF57850">
    <property type="entry name" value="RING/U-box"/>
    <property type="match status" value="1"/>
</dbReference>
<evidence type="ECO:0000256" key="4">
    <source>
        <dbReference type="ARBA" id="ARBA00022833"/>
    </source>
</evidence>
<comment type="caution">
    <text evidence="11">The sequence shown here is derived from an EMBL/GenBank/DDBJ whole genome shotgun (WGS) entry which is preliminary data.</text>
</comment>
<dbReference type="PANTHER" id="PTHR15439:SF11">
    <property type="entry name" value="E3 UBIQUITIN LIGASE PQT3-LIKE ISOFORM X1"/>
    <property type="match status" value="1"/>
</dbReference>
<evidence type="ECO:0000256" key="1">
    <source>
        <dbReference type="ARBA" id="ARBA00004123"/>
    </source>
</evidence>
<feature type="region of interest" description="Disordered" evidence="7">
    <location>
        <begin position="549"/>
        <end position="600"/>
    </location>
</feature>
<dbReference type="InterPro" id="IPR017907">
    <property type="entry name" value="Znf_RING_CS"/>
</dbReference>
<evidence type="ECO:0000259" key="10">
    <source>
        <dbReference type="PROSITE" id="PS51282"/>
    </source>
</evidence>
<evidence type="ECO:0000256" key="6">
    <source>
        <dbReference type="PROSITE-ProRule" id="PRU00047"/>
    </source>
</evidence>
<dbReference type="InterPro" id="IPR013083">
    <property type="entry name" value="Znf_RING/FYVE/PHD"/>
</dbReference>
<gene>
    <name evidence="11" type="ORF">P3X46_019724</name>
</gene>
<sequence length="766" mass="86332">MAIRFRFRSSVNYDSVVIEGQPSISVRDLKAKIVRSKNLNICQDFDLVFSDAETGQEYYDENIQLPSGSSVIIKRVPAGSMRADKGHVESFENVGIKDTNVFRTSAQANVEVDNFDDFGAELCPIPEATISGSDFDVDKQFLCTNDETPRFFEIPRVGCQKLDASELIESIPTRPSNIGDSEDASQIKSKPSVDALTKPKKVVTANPQSMQNVDLPAELKCYLCGTFFKEAVMIPCCQHSFCEKCIQLVLVEKRSCPKCLSTKYTVKDLLPNVSLRQAIERFLESQILIKSSDNAFGYAPDGESGIQVKELSCAVSVHQREAVLPHSPCATRRGSNQIMGKSVSGKSSLCHKLKQLDAEKHGSRHPVDLERGAEDLVSEFQGENQPLHEEAESTIKKKRGSCVNTAGVDRSFMETGRHRKGDRTCYMCGSPDHFIRDCPAASSPHPMLQTGNAMFPGAMTGYLSPYWNGPFPQIRPLLSPYGNPFATIVPPTTFPVPSYMPSMFGGMAPYGGFTKRVGRLACPVGPNAEWHVDRSDCWELQGDEKRRKVSHNNLGRGQSFDDDEEDDRFNKRRKEPERSHDLRSYQDREDGASVSKDSFTERPNWKHRHYANFDDELERSSSEVEDMPSSSNRHGEERRKCRHRNSKKHDGGMVHISADSSHSRSHGQRQHQSSKTKDVKRKRVGSEGKRDKQKHHSQSESGLQQSLSSDHKAQWKERDSSHGSRHSRHNSRSMNNELSRERWQMVSGSDEDGDEDDHYYKRKRHH</sequence>
<keyword evidence="4" id="KW-0862">Zinc</keyword>
<proteinExistence type="predicted"/>
<dbReference type="InterPro" id="IPR001878">
    <property type="entry name" value="Znf_CCHC"/>
</dbReference>
<dbReference type="Pfam" id="PF08783">
    <property type="entry name" value="DWNN"/>
    <property type="match status" value="1"/>
</dbReference>
<reference evidence="11" key="1">
    <citation type="journal article" date="2023" name="Plant Biotechnol. J.">
        <title>Chromosome-level wild Hevea brasiliensis genome provides new tools for genomic-assisted breeding and valuable loci to elevate rubber yield.</title>
        <authorList>
            <person name="Cheng H."/>
            <person name="Song X."/>
            <person name="Hu Y."/>
            <person name="Wu T."/>
            <person name="Yang Q."/>
            <person name="An Z."/>
            <person name="Feng S."/>
            <person name="Deng Z."/>
            <person name="Wu W."/>
            <person name="Zeng X."/>
            <person name="Tu M."/>
            <person name="Wang X."/>
            <person name="Huang H."/>
        </authorList>
    </citation>
    <scope>NUCLEOTIDE SEQUENCE</scope>
    <source>
        <strain evidence="11">MT/VB/25A 57/8</strain>
    </source>
</reference>
<evidence type="ECO:0000313" key="12">
    <source>
        <dbReference type="Proteomes" id="UP001174677"/>
    </source>
</evidence>
<dbReference type="Pfam" id="PF13923">
    <property type="entry name" value="zf-C3HC4_2"/>
    <property type="match status" value="1"/>
</dbReference>